<comment type="caution">
    <text evidence="1">The sequence shown here is derived from an EMBL/GenBank/DDBJ whole genome shotgun (WGS) entry which is preliminary data.</text>
</comment>
<gene>
    <name evidence="1" type="ORF">LCGC14_1589940</name>
</gene>
<dbReference type="EMBL" id="LAZR01012609">
    <property type="protein sequence ID" value="KKM25931.1"/>
    <property type="molecule type" value="Genomic_DNA"/>
</dbReference>
<evidence type="ECO:0000313" key="1">
    <source>
        <dbReference type="EMBL" id="KKM25931.1"/>
    </source>
</evidence>
<accession>A0A0F9IE68</accession>
<proteinExistence type="predicted"/>
<organism evidence="1">
    <name type="scientific">marine sediment metagenome</name>
    <dbReference type="NCBI Taxonomy" id="412755"/>
    <lineage>
        <taxon>unclassified sequences</taxon>
        <taxon>metagenomes</taxon>
        <taxon>ecological metagenomes</taxon>
    </lineage>
</organism>
<reference evidence="1" key="1">
    <citation type="journal article" date="2015" name="Nature">
        <title>Complex archaea that bridge the gap between prokaryotes and eukaryotes.</title>
        <authorList>
            <person name="Spang A."/>
            <person name="Saw J.H."/>
            <person name="Jorgensen S.L."/>
            <person name="Zaremba-Niedzwiedzka K."/>
            <person name="Martijn J."/>
            <person name="Lind A.E."/>
            <person name="van Eijk R."/>
            <person name="Schleper C."/>
            <person name="Guy L."/>
            <person name="Ettema T.J."/>
        </authorList>
    </citation>
    <scope>NUCLEOTIDE SEQUENCE</scope>
</reference>
<protein>
    <submittedName>
        <fullName evidence="1">Uncharacterized protein</fullName>
    </submittedName>
</protein>
<name>A0A0F9IE68_9ZZZZ</name>
<sequence length="160" mass="18309">MVGYFIEGKWIWLPEQKGVVVIIVPLARERKARIWDKRSIGVGKLPGKNTKTAVVNITRRRTMTKADRIAELLLVISNKSGRIKKLKLECGKQAIQICVLNKRIVELENDIIIMNDKCVKTRRGLEQENRLLRIDLREALEYCIGDDIEGATKSLEEALK</sequence>
<dbReference type="AlphaFoldDB" id="A0A0F9IE68"/>